<sequence length="141" mass="15810">MTTTFAGELLLQYANELVRSGKDLRSIIMGYSKANDLMSHIASGNIQVYVQSYTLELAFGSCTSGPYAVMASCENLVGRDDDEPMHVEDGDSDESSDELGLQFLVNAKKLMVEVLQNQKRMSHVKWRRVVEGGKQRNWEKT</sequence>
<reference evidence="1" key="1">
    <citation type="submission" date="2019-12" db="EMBL/GenBank/DDBJ databases">
        <title>Genome sequencing and annotation of Brassica cretica.</title>
        <authorList>
            <person name="Studholme D.J."/>
            <person name="Sarris P.F."/>
        </authorList>
    </citation>
    <scope>NUCLEOTIDE SEQUENCE</scope>
    <source>
        <strain evidence="1">PFS-102/07</strain>
        <tissue evidence="1">Leaf</tissue>
    </source>
</reference>
<accession>A0A8S9JU80</accession>
<gene>
    <name evidence="1" type="ORF">F2Q70_00037613</name>
</gene>
<evidence type="ECO:0000313" key="1">
    <source>
        <dbReference type="EMBL" id="KAF2585037.1"/>
    </source>
</evidence>
<organism evidence="1">
    <name type="scientific">Brassica cretica</name>
    <name type="common">Mustard</name>
    <dbReference type="NCBI Taxonomy" id="69181"/>
    <lineage>
        <taxon>Eukaryota</taxon>
        <taxon>Viridiplantae</taxon>
        <taxon>Streptophyta</taxon>
        <taxon>Embryophyta</taxon>
        <taxon>Tracheophyta</taxon>
        <taxon>Spermatophyta</taxon>
        <taxon>Magnoliopsida</taxon>
        <taxon>eudicotyledons</taxon>
        <taxon>Gunneridae</taxon>
        <taxon>Pentapetalae</taxon>
        <taxon>rosids</taxon>
        <taxon>malvids</taxon>
        <taxon>Brassicales</taxon>
        <taxon>Brassicaceae</taxon>
        <taxon>Brassiceae</taxon>
        <taxon>Brassica</taxon>
    </lineage>
</organism>
<dbReference type="AlphaFoldDB" id="A0A8S9JU80"/>
<dbReference type="EMBL" id="QGKY02000246">
    <property type="protein sequence ID" value="KAF2585037.1"/>
    <property type="molecule type" value="Genomic_DNA"/>
</dbReference>
<proteinExistence type="predicted"/>
<comment type="caution">
    <text evidence="1">The sequence shown here is derived from an EMBL/GenBank/DDBJ whole genome shotgun (WGS) entry which is preliminary data.</text>
</comment>
<protein>
    <submittedName>
        <fullName evidence="1">Uncharacterized protein</fullName>
    </submittedName>
</protein>
<name>A0A8S9JU80_BRACR</name>